<evidence type="ECO:0000313" key="1">
    <source>
        <dbReference type="EMBL" id="JAS58232.1"/>
    </source>
</evidence>
<gene>
    <name evidence="1" type="ORF">g.49848</name>
</gene>
<proteinExistence type="predicted"/>
<feature type="non-terminal residue" evidence="1">
    <location>
        <position position="124"/>
    </location>
</feature>
<protein>
    <submittedName>
        <fullName evidence="1">Uncharacterized protein</fullName>
    </submittedName>
</protein>
<dbReference type="EMBL" id="GECZ01011537">
    <property type="protein sequence ID" value="JAS58232.1"/>
    <property type="molecule type" value="Transcribed_RNA"/>
</dbReference>
<name>A0A1B6G721_9HEMI</name>
<dbReference type="AlphaFoldDB" id="A0A1B6G721"/>
<accession>A0A1B6G721</accession>
<organism evidence="1">
    <name type="scientific">Cuerna arida</name>
    <dbReference type="NCBI Taxonomy" id="1464854"/>
    <lineage>
        <taxon>Eukaryota</taxon>
        <taxon>Metazoa</taxon>
        <taxon>Ecdysozoa</taxon>
        <taxon>Arthropoda</taxon>
        <taxon>Hexapoda</taxon>
        <taxon>Insecta</taxon>
        <taxon>Pterygota</taxon>
        <taxon>Neoptera</taxon>
        <taxon>Paraneoptera</taxon>
        <taxon>Hemiptera</taxon>
        <taxon>Auchenorrhyncha</taxon>
        <taxon>Membracoidea</taxon>
        <taxon>Cicadellidae</taxon>
        <taxon>Cicadellinae</taxon>
        <taxon>Proconiini</taxon>
        <taxon>Cuerna</taxon>
    </lineage>
</organism>
<reference evidence="1" key="1">
    <citation type="submission" date="2015-11" db="EMBL/GenBank/DDBJ databases">
        <title>De novo transcriptome assembly of four potential Pierce s Disease insect vectors from Arizona vineyards.</title>
        <authorList>
            <person name="Tassone E.E."/>
        </authorList>
    </citation>
    <scope>NUCLEOTIDE SEQUENCE</scope>
</reference>
<sequence length="124" mass="14397">MRNEDVLATKEDFIGLFNSTHEHLEMIRYDLAARTGKGIRKVLNQLDDAHTSIMTGQDEVYEAMTDTIDFDEFFYDEVQKNYEHLLEVLEEIIGMAKVEDAMTHKADNTLDKKIKNEYGVHQIV</sequence>